<evidence type="ECO:0000256" key="2">
    <source>
        <dbReference type="SAM" id="MobiDB-lite"/>
    </source>
</evidence>
<gene>
    <name evidence="4" type="ORF">SPIL2461_LOCUS4411</name>
</gene>
<proteinExistence type="predicted"/>
<dbReference type="EMBL" id="CAJNIZ010005792">
    <property type="protein sequence ID" value="CAE7244589.1"/>
    <property type="molecule type" value="Genomic_DNA"/>
</dbReference>
<comment type="caution">
    <text evidence="4">The sequence shown here is derived from an EMBL/GenBank/DDBJ whole genome shotgun (WGS) entry which is preliminary data.</text>
</comment>
<keyword evidence="3" id="KW-0732">Signal</keyword>
<keyword evidence="5" id="KW-1185">Reference proteome</keyword>
<feature type="region of interest" description="Disordered" evidence="2">
    <location>
        <begin position="615"/>
        <end position="641"/>
    </location>
</feature>
<evidence type="ECO:0000313" key="5">
    <source>
        <dbReference type="Proteomes" id="UP000649617"/>
    </source>
</evidence>
<evidence type="ECO:0000256" key="1">
    <source>
        <dbReference type="SAM" id="Coils"/>
    </source>
</evidence>
<feature type="signal peptide" evidence="3">
    <location>
        <begin position="1"/>
        <end position="23"/>
    </location>
</feature>
<dbReference type="AlphaFoldDB" id="A0A812LJQ8"/>
<evidence type="ECO:0000256" key="3">
    <source>
        <dbReference type="SAM" id="SignalP"/>
    </source>
</evidence>
<feature type="coiled-coil region" evidence="1">
    <location>
        <begin position="86"/>
        <end position="120"/>
    </location>
</feature>
<feature type="compositionally biased region" description="Basic and acidic residues" evidence="2">
    <location>
        <begin position="619"/>
        <end position="641"/>
    </location>
</feature>
<reference evidence="4" key="1">
    <citation type="submission" date="2021-02" db="EMBL/GenBank/DDBJ databases">
        <authorList>
            <person name="Dougan E. K."/>
            <person name="Rhodes N."/>
            <person name="Thang M."/>
            <person name="Chan C."/>
        </authorList>
    </citation>
    <scope>NUCLEOTIDE SEQUENCE</scope>
</reference>
<name>A0A812LJQ8_SYMPI</name>
<feature type="chain" id="PRO_5032458318" evidence="3">
    <location>
        <begin position="24"/>
        <end position="688"/>
    </location>
</feature>
<dbReference type="Proteomes" id="UP000649617">
    <property type="component" value="Unassembled WGS sequence"/>
</dbReference>
<protein>
    <submittedName>
        <fullName evidence="4">Uncharacterized protein</fullName>
    </submittedName>
</protein>
<evidence type="ECO:0000313" key="4">
    <source>
        <dbReference type="EMBL" id="CAE7244589.1"/>
    </source>
</evidence>
<organism evidence="4 5">
    <name type="scientific">Symbiodinium pilosum</name>
    <name type="common">Dinoflagellate</name>
    <dbReference type="NCBI Taxonomy" id="2952"/>
    <lineage>
        <taxon>Eukaryota</taxon>
        <taxon>Sar</taxon>
        <taxon>Alveolata</taxon>
        <taxon>Dinophyceae</taxon>
        <taxon>Suessiales</taxon>
        <taxon>Symbiodiniaceae</taxon>
        <taxon>Symbiodinium</taxon>
    </lineage>
</organism>
<dbReference type="OrthoDB" id="441144at2759"/>
<keyword evidence="1" id="KW-0175">Coiled coil</keyword>
<sequence>MKSTLVLLAILAQGAAITTRTDAANGGNPIRKVITMMEKLSEKVESEGEKEAELYEKFDCYCKNTMKELEENIMQAESNPITPADIEKKQSEIVGLEQEIQKLKDDRIAEEETLKAATAQRGKEHEHYVEEVNEETEVVHSVDSATAALSSPEGATAFLQKAKGSKSVSKMLRAVERSRADTEAKQKVTAFLSGQRSAADPGYVVGMLSEIKDNTVDEIKVENTTEETAVESYGEVKTAKKTEISTLLNQFERKMKTIGEKKLEVVNMKHELGEMGESIEDDKKMLAELKKSCSKKASDWEVRKAARAEEQLALKDTIKILSDDKSLDLFRARSAAFLQLSTNREKARHEALAMIAAAKQKDASHPELNFLALALSGKKADFGKILDKIDSMVELLANESSDDVAKQSYCKKEFREVAQKSKTLDAKIKSLTASVKEKKTAITKLAGDISALQAGVESLDESVAKAGDNRKAEHSEYQESTSSNSAALDLLQLARDRMNKVYNPTMVTETTTKSPYDPYALLQSSFIQLKSLEANALSFFQRASSKVQQPPPTFEGGYQKKSEESNGVLKMIDTLTSDIEKEMAVAKTEEENAQADYQETVADAAKKREADMALAASKAQDKADLEADLNDDKKEKSGKKQEFAAAAKYTSDLHGECDWLLEHFDLREQARTEEKESLIRAKTVLGGM</sequence>
<accession>A0A812LJQ8</accession>